<gene>
    <name evidence="2" type="ORF">NTEN_LOCUS9169</name>
</gene>
<organism evidence="2 3">
    <name type="scientific">Nesidiocoris tenuis</name>
    <dbReference type="NCBI Taxonomy" id="355587"/>
    <lineage>
        <taxon>Eukaryota</taxon>
        <taxon>Metazoa</taxon>
        <taxon>Ecdysozoa</taxon>
        <taxon>Arthropoda</taxon>
        <taxon>Hexapoda</taxon>
        <taxon>Insecta</taxon>
        <taxon>Pterygota</taxon>
        <taxon>Neoptera</taxon>
        <taxon>Paraneoptera</taxon>
        <taxon>Hemiptera</taxon>
        <taxon>Heteroptera</taxon>
        <taxon>Panheteroptera</taxon>
        <taxon>Cimicomorpha</taxon>
        <taxon>Miridae</taxon>
        <taxon>Dicyphina</taxon>
        <taxon>Nesidiocoris</taxon>
    </lineage>
</organism>
<dbReference type="AlphaFoldDB" id="A0A6H5GJQ1"/>
<dbReference type="OrthoDB" id="9898580at2759"/>
<evidence type="ECO:0000313" key="3">
    <source>
        <dbReference type="Proteomes" id="UP000479000"/>
    </source>
</evidence>
<protein>
    <submittedName>
        <fullName evidence="2">Uncharacterized protein</fullName>
    </submittedName>
</protein>
<feature type="coiled-coil region" evidence="1">
    <location>
        <begin position="127"/>
        <end position="154"/>
    </location>
</feature>
<name>A0A6H5GJQ1_9HEMI</name>
<evidence type="ECO:0000256" key="1">
    <source>
        <dbReference type="SAM" id="Coils"/>
    </source>
</evidence>
<sequence length="194" mass="22532">MVKETAEVTAQYEALKQKVNDTRQNSGVTNTKLQQELNSLKQQHMLLTMEEQEKIKEAEDKSKKLAAAHELRVANLEARLAELSETVGLYDRLRQSDQVAIEKLKVTEGDGVVLHYSEELARRDVELSRLRKEKLKIEAELRDIRREMAQLVAHEQHLTSLLQSQLQRSVASHEFESVLHLKWRFLKNQFFTIS</sequence>
<proteinExistence type="predicted"/>
<keyword evidence="1" id="KW-0175">Coiled coil</keyword>
<keyword evidence="3" id="KW-1185">Reference proteome</keyword>
<dbReference type="EMBL" id="CADCXU010013542">
    <property type="protein sequence ID" value="CAB0003659.1"/>
    <property type="molecule type" value="Genomic_DNA"/>
</dbReference>
<accession>A0A6H5GJQ1</accession>
<dbReference type="Proteomes" id="UP000479000">
    <property type="component" value="Unassembled WGS sequence"/>
</dbReference>
<reference evidence="2 3" key="1">
    <citation type="submission" date="2020-02" db="EMBL/GenBank/DDBJ databases">
        <authorList>
            <person name="Ferguson B K."/>
        </authorList>
    </citation>
    <scope>NUCLEOTIDE SEQUENCE [LARGE SCALE GENOMIC DNA]</scope>
</reference>
<evidence type="ECO:0000313" key="2">
    <source>
        <dbReference type="EMBL" id="CAB0003659.1"/>
    </source>
</evidence>
<feature type="coiled-coil region" evidence="1">
    <location>
        <begin position="5"/>
        <end position="86"/>
    </location>
</feature>